<dbReference type="OrthoDB" id="408289at2759"/>
<proteinExistence type="predicted"/>
<keyword evidence="2" id="KW-0472">Membrane</keyword>
<protein>
    <submittedName>
        <fullName evidence="3">Uncharacterized protein</fullName>
    </submittedName>
</protein>
<gene>
    <name evidence="3" type="ORF">AK812_SmicGene30297</name>
</gene>
<dbReference type="AlphaFoldDB" id="A0A1Q9CZR2"/>
<dbReference type="EMBL" id="LSRX01000817">
    <property type="protein sequence ID" value="OLP88394.1"/>
    <property type="molecule type" value="Genomic_DNA"/>
</dbReference>
<evidence type="ECO:0000256" key="2">
    <source>
        <dbReference type="SAM" id="Phobius"/>
    </source>
</evidence>
<feature type="transmembrane region" description="Helical" evidence="2">
    <location>
        <begin position="176"/>
        <end position="195"/>
    </location>
</feature>
<evidence type="ECO:0000313" key="4">
    <source>
        <dbReference type="Proteomes" id="UP000186817"/>
    </source>
</evidence>
<keyword evidence="2" id="KW-1133">Transmembrane helix</keyword>
<name>A0A1Q9CZR2_SYMMI</name>
<feature type="coiled-coil region" evidence="1">
    <location>
        <begin position="43"/>
        <end position="77"/>
    </location>
</feature>
<dbReference type="Proteomes" id="UP000186817">
    <property type="component" value="Unassembled WGS sequence"/>
</dbReference>
<sequence length="512" mass="57895">MDATTGISIGSRRGLGKVKHIHTCFLWVQEIIDSGYSGVEAMLSELTAVQQSMKEVMQHLEDRLEKVQCNADFAQRSGNSGAIAHSAIPASLRKEVRCETEAVGPGRAEWSRSKKALDSSILRAEFFMILHTISIKQIFHQLSRSRRRSLNHHRHHGFLDVVIIIIIIIISSSKIINIISIIIIIIITIAVGITIDVETLRAELQDVASTVEEYGVLDFFPLFTKEAVELDPRDGDERLKRGNGRAYWRCPQCRKWFDALAFSFLPVVRMPLPTVYKAMQMYFQQNRAPSVDEIGRLVGCSGSTASALKKLVKALRAAECCCMDHKQQLRQVAGDVEADGTSIRWRSLERPSRNVYLQYFALYQRPTRRCLDRVVNLYQLPLVESRCGGKPPPESFDRCHPFVQEGRGVRDKRGRKTLLISDGAKCYPRQCNHSGGVFSLKQQVPQRSFTSIHTGSVDSFWNILKKGIPSTLRTHSKGVPNPLLWKYARSVQWRWECSDDLLSTTGHYLASL</sequence>
<accession>A0A1Q9CZR2</accession>
<reference evidence="3 4" key="1">
    <citation type="submission" date="2016-02" db="EMBL/GenBank/DDBJ databases">
        <title>Genome analysis of coral dinoflagellate symbionts highlights evolutionary adaptations to a symbiotic lifestyle.</title>
        <authorList>
            <person name="Aranda M."/>
            <person name="Li Y."/>
            <person name="Liew Y.J."/>
            <person name="Baumgarten S."/>
            <person name="Simakov O."/>
            <person name="Wilson M."/>
            <person name="Piel J."/>
            <person name="Ashoor H."/>
            <person name="Bougouffa S."/>
            <person name="Bajic V.B."/>
            <person name="Ryu T."/>
            <person name="Ravasi T."/>
            <person name="Bayer T."/>
            <person name="Micklem G."/>
            <person name="Kim H."/>
            <person name="Bhak J."/>
            <person name="Lajeunesse T.C."/>
            <person name="Voolstra C.R."/>
        </authorList>
    </citation>
    <scope>NUCLEOTIDE SEQUENCE [LARGE SCALE GENOMIC DNA]</scope>
    <source>
        <strain evidence="3 4">CCMP2467</strain>
    </source>
</reference>
<keyword evidence="4" id="KW-1185">Reference proteome</keyword>
<organism evidence="3 4">
    <name type="scientific">Symbiodinium microadriaticum</name>
    <name type="common">Dinoflagellate</name>
    <name type="synonym">Zooxanthella microadriatica</name>
    <dbReference type="NCBI Taxonomy" id="2951"/>
    <lineage>
        <taxon>Eukaryota</taxon>
        <taxon>Sar</taxon>
        <taxon>Alveolata</taxon>
        <taxon>Dinophyceae</taxon>
        <taxon>Suessiales</taxon>
        <taxon>Symbiodiniaceae</taxon>
        <taxon>Symbiodinium</taxon>
    </lineage>
</organism>
<evidence type="ECO:0000256" key="1">
    <source>
        <dbReference type="SAM" id="Coils"/>
    </source>
</evidence>
<keyword evidence="1" id="KW-0175">Coiled coil</keyword>
<keyword evidence="2" id="KW-0812">Transmembrane</keyword>
<comment type="caution">
    <text evidence="3">The sequence shown here is derived from an EMBL/GenBank/DDBJ whole genome shotgun (WGS) entry which is preliminary data.</text>
</comment>
<evidence type="ECO:0000313" key="3">
    <source>
        <dbReference type="EMBL" id="OLP88394.1"/>
    </source>
</evidence>